<proteinExistence type="predicted"/>
<feature type="region of interest" description="Disordered" evidence="1">
    <location>
        <begin position="375"/>
        <end position="427"/>
    </location>
</feature>
<sequence length="488" mass="52722">MTSTTAAALVMGDPLGGSETSSDNEYELVGADTVVASGTTVPAATSVAQPSVEQGDIEALMALAEFAEAAPAVVSEHAKKRGRQEPSADHIHSKKKTKAVKAAPVVGQAQWQGQVQAAALQQERWRHQQQQVQQPQQPRRSAGIMPTPQFLGGLQSMTSKSHASVMPAHNRCSRHVAIAYFIYYQQRAALIKQQGGRGSQVIMDPTLEARRLKEKSEWLKRSQASMGPDTSAVPPPGQQYMMAYGQHPFAQQSFSAQQHAFQMSMMPPSGQGQHYMQAYAAPFYQQSQQGAPHPQQIPNQYMQMYTQQHPMMNTGQGMPMAHLHHLQQQQQQQGMVNGVQPGGGAMISPQQQSDQMHIAAQSAYAQHMALAQARYSQSMHSHAQQVAQQTQSTRQGSDNSRQAPLHSVPSSQPSRNHQMQPQSMQSHPVQLNQQNVAVPAAPAANTLRSTGEQAAGSPSAQTPSLSQNMNSLSPPGTEASSSAADANK</sequence>
<feature type="region of interest" description="Disordered" evidence="1">
    <location>
        <begin position="439"/>
        <end position="488"/>
    </location>
</feature>
<reference evidence="2" key="1">
    <citation type="submission" date="2015-04" db="EMBL/GenBank/DDBJ databases">
        <title>The genome sequence of the plant pathogenic Rhizarian Plasmodiophora brassicae reveals insights in its biotrophic life cycle and the origin of chitin synthesis.</title>
        <authorList>
            <person name="Schwelm A."/>
            <person name="Fogelqvist J."/>
            <person name="Knaust A."/>
            <person name="Julke S."/>
            <person name="Lilja T."/>
            <person name="Dhandapani V."/>
            <person name="Bonilla-Rosso G."/>
            <person name="Karlsson M."/>
            <person name="Shevchenko A."/>
            <person name="Choi S.R."/>
            <person name="Kim H.G."/>
            <person name="Park J.Y."/>
            <person name="Lim Y.P."/>
            <person name="Ludwig-Muller J."/>
            <person name="Dixelius C."/>
        </authorList>
    </citation>
    <scope>NUCLEOTIDE SEQUENCE</scope>
    <source>
        <tissue evidence="2">Potato root galls</tissue>
    </source>
</reference>
<feature type="compositionally biased region" description="Polar residues" evidence="1">
    <location>
        <begin position="446"/>
        <end position="488"/>
    </location>
</feature>
<evidence type="ECO:0000256" key="1">
    <source>
        <dbReference type="SAM" id="MobiDB-lite"/>
    </source>
</evidence>
<dbReference type="AlphaFoldDB" id="A0A0H5R625"/>
<organism evidence="2">
    <name type="scientific">Spongospora subterranea</name>
    <dbReference type="NCBI Taxonomy" id="70186"/>
    <lineage>
        <taxon>Eukaryota</taxon>
        <taxon>Sar</taxon>
        <taxon>Rhizaria</taxon>
        <taxon>Endomyxa</taxon>
        <taxon>Phytomyxea</taxon>
        <taxon>Plasmodiophorida</taxon>
        <taxon>Plasmodiophoridae</taxon>
        <taxon>Spongospora</taxon>
    </lineage>
</organism>
<feature type="region of interest" description="Disordered" evidence="1">
    <location>
        <begin position="74"/>
        <end position="99"/>
    </location>
</feature>
<feature type="region of interest" description="Disordered" evidence="1">
    <location>
        <begin position="1"/>
        <end position="25"/>
    </location>
</feature>
<accession>A0A0H5R625</accession>
<name>A0A0H5R625_9EUKA</name>
<feature type="region of interest" description="Disordered" evidence="1">
    <location>
        <begin position="328"/>
        <end position="358"/>
    </location>
</feature>
<feature type="compositionally biased region" description="Low complexity" evidence="1">
    <location>
        <begin position="328"/>
        <end position="339"/>
    </location>
</feature>
<feature type="compositionally biased region" description="Low complexity" evidence="1">
    <location>
        <begin position="380"/>
        <end position="395"/>
    </location>
</feature>
<protein>
    <submittedName>
        <fullName evidence="2">Uncharacterized protein</fullName>
    </submittedName>
</protein>
<dbReference type="EMBL" id="HACM01008844">
    <property type="protein sequence ID" value="CRZ09286.1"/>
    <property type="molecule type" value="Transcribed_RNA"/>
</dbReference>
<evidence type="ECO:0000313" key="2">
    <source>
        <dbReference type="EMBL" id="CRZ09286.1"/>
    </source>
</evidence>
<feature type="compositionally biased region" description="Polar residues" evidence="1">
    <location>
        <begin position="396"/>
        <end position="427"/>
    </location>
</feature>